<keyword evidence="2" id="KW-1185">Reference proteome</keyword>
<protein>
    <submittedName>
        <fullName evidence="1">Uncharacterized protein</fullName>
    </submittedName>
</protein>
<name>A0ACC1HLH2_9FUNG</name>
<accession>A0ACC1HLH2</accession>
<dbReference type="Proteomes" id="UP001145114">
    <property type="component" value="Unassembled WGS sequence"/>
</dbReference>
<evidence type="ECO:0000313" key="1">
    <source>
        <dbReference type="EMBL" id="KAJ1677398.1"/>
    </source>
</evidence>
<organism evidence="1 2">
    <name type="scientific">Spiromyces aspiralis</name>
    <dbReference type="NCBI Taxonomy" id="68401"/>
    <lineage>
        <taxon>Eukaryota</taxon>
        <taxon>Fungi</taxon>
        <taxon>Fungi incertae sedis</taxon>
        <taxon>Zoopagomycota</taxon>
        <taxon>Kickxellomycotina</taxon>
        <taxon>Kickxellomycetes</taxon>
        <taxon>Kickxellales</taxon>
        <taxon>Kickxellaceae</taxon>
        <taxon>Spiromyces</taxon>
    </lineage>
</organism>
<dbReference type="EMBL" id="JAMZIH010002516">
    <property type="protein sequence ID" value="KAJ1677398.1"/>
    <property type="molecule type" value="Genomic_DNA"/>
</dbReference>
<comment type="caution">
    <text evidence="1">The sequence shown here is derived from an EMBL/GenBank/DDBJ whole genome shotgun (WGS) entry which is preliminary data.</text>
</comment>
<proteinExistence type="predicted"/>
<reference evidence="1" key="1">
    <citation type="submission" date="2022-06" db="EMBL/GenBank/DDBJ databases">
        <title>Phylogenomic reconstructions and comparative analyses of Kickxellomycotina fungi.</title>
        <authorList>
            <person name="Reynolds N.K."/>
            <person name="Stajich J.E."/>
            <person name="Barry K."/>
            <person name="Grigoriev I.V."/>
            <person name="Crous P."/>
            <person name="Smith M.E."/>
        </authorList>
    </citation>
    <scope>NUCLEOTIDE SEQUENCE</scope>
    <source>
        <strain evidence="1">RSA 2271</strain>
    </source>
</reference>
<evidence type="ECO:0000313" key="2">
    <source>
        <dbReference type="Proteomes" id="UP001145114"/>
    </source>
</evidence>
<sequence length="198" mass="22130">IAQQLVTWCDPRIFDALAGKNGGIPARRHAKIEKFAQMGIEALKRLFSSPNTVRKSMVQFLNRLNLDSSIPTIVCQQLFVFTRAALQKSVLSDMISRNILNRFEKNLLRILKIDETDEINIESWLEDPEMEDTFEFIASLAENEEGVEGDYSDNDDEAGKGDGPETAGEGDALDISVTDSVDVQGVLPLDVTKRRRLS</sequence>
<feature type="non-terminal residue" evidence="1">
    <location>
        <position position="1"/>
    </location>
</feature>
<gene>
    <name evidence="1" type="ORF">EV182_006261</name>
</gene>